<reference evidence="1 4" key="2">
    <citation type="submission" date="2016-11" db="EMBL/GenBank/DDBJ databases">
        <title>Genomic analysis of Caldithrix abyssi and proposal of a novel bacterial phylum Caldithrichaeota.</title>
        <authorList>
            <person name="Kublanov I."/>
            <person name="Sigalova O."/>
            <person name="Gavrilov S."/>
            <person name="Lebedinsky A."/>
            <person name="Ivanova N."/>
            <person name="Daum C."/>
            <person name="Reddy T."/>
            <person name="Klenk H.P."/>
            <person name="Goker M."/>
            <person name="Reva O."/>
            <person name="Miroshnichenko M."/>
            <person name="Kyprides N."/>
            <person name="Woyke T."/>
            <person name="Gelfand M."/>
        </authorList>
    </citation>
    <scope>NUCLEOTIDE SEQUENCE [LARGE SCALE GENOMIC DNA]</scope>
    <source>
        <strain evidence="1 4">LF13</strain>
    </source>
</reference>
<name>H1XX32_CALAY</name>
<gene>
    <name evidence="1" type="ORF">Cabys_3987</name>
    <name evidence="2" type="ORF">Calab_1141</name>
</gene>
<dbReference type="HOGENOM" id="CLU_176134_0_0_0"/>
<evidence type="ECO:0000313" key="1">
    <source>
        <dbReference type="EMBL" id="APF20732.1"/>
    </source>
</evidence>
<dbReference type="STRING" id="880073.Cabys_3987"/>
<accession>H1XX32</accession>
<dbReference type="EMBL" id="CM001402">
    <property type="protein sequence ID" value="EHO40769.1"/>
    <property type="molecule type" value="Genomic_DNA"/>
</dbReference>
<dbReference type="KEGG" id="caby:Cabys_3987"/>
<reference evidence="2 3" key="1">
    <citation type="submission" date="2011-09" db="EMBL/GenBank/DDBJ databases">
        <title>The permanent draft genome of Caldithrix abyssi DSM 13497.</title>
        <authorList>
            <consortium name="US DOE Joint Genome Institute (JGI-PGF)"/>
            <person name="Lucas S."/>
            <person name="Han J."/>
            <person name="Lapidus A."/>
            <person name="Bruce D."/>
            <person name="Goodwin L."/>
            <person name="Pitluck S."/>
            <person name="Peters L."/>
            <person name="Kyrpides N."/>
            <person name="Mavromatis K."/>
            <person name="Ivanova N."/>
            <person name="Mikhailova N."/>
            <person name="Chertkov O."/>
            <person name="Detter J.C."/>
            <person name="Tapia R."/>
            <person name="Han C."/>
            <person name="Land M."/>
            <person name="Hauser L."/>
            <person name="Markowitz V."/>
            <person name="Cheng J.-F."/>
            <person name="Hugenholtz P."/>
            <person name="Woyke T."/>
            <person name="Wu D."/>
            <person name="Spring S."/>
            <person name="Brambilla E."/>
            <person name="Klenk H.-P."/>
            <person name="Eisen J.A."/>
        </authorList>
    </citation>
    <scope>NUCLEOTIDE SEQUENCE [LARGE SCALE GENOMIC DNA]</scope>
    <source>
        <strain evidence="2 3">DSM 13497</strain>
    </source>
</reference>
<organism evidence="2 3">
    <name type="scientific">Caldithrix abyssi DSM 13497</name>
    <dbReference type="NCBI Taxonomy" id="880073"/>
    <lineage>
        <taxon>Bacteria</taxon>
        <taxon>Pseudomonadati</taxon>
        <taxon>Calditrichota</taxon>
        <taxon>Calditrichia</taxon>
        <taxon>Calditrichales</taxon>
        <taxon>Calditrichaceae</taxon>
        <taxon>Caldithrix</taxon>
    </lineage>
</organism>
<keyword evidence="3" id="KW-1185">Reference proteome</keyword>
<dbReference type="Proteomes" id="UP000183868">
    <property type="component" value="Chromosome"/>
</dbReference>
<evidence type="ECO:0000313" key="2">
    <source>
        <dbReference type="EMBL" id="EHO40769.1"/>
    </source>
</evidence>
<sequence>MDAKKNKFDHLKLYCRKLGHDITFSYCRHENFGKLCSKVRDCWFETLPIDEYLNAHYQPEELTHLFQPPRPKILSIYELIQKAQQK</sequence>
<evidence type="ECO:0000313" key="3">
    <source>
        <dbReference type="Proteomes" id="UP000004671"/>
    </source>
</evidence>
<dbReference type="Proteomes" id="UP000004671">
    <property type="component" value="Chromosome"/>
</dbReference>
<evidence type="ECO:0000313" key="4">
    <source>
        <dbReference type="Proteomes" id="UP000183868"/>
    </source>
</evidence>
<proteinExistence type="predicted"/>
<dbReference type="EMBL" id="CP018099">
    <property type="protein sequence ID" value="APF20732.1"/>
    <property type="molecule type" value="Genomic_DNA"/>
</dbReference>
<dbReference type="OrthoDB" id="5421967at2"/>
<dbReference type="AlphaFoldDB" id="H1XX32"/>
<dbReference type="InParanoid" id="H1XX32"/>
<dbReference type="RefSeq" id="WP_006927802.1">
    <property type="nucleotide sequence ID" value="NZ_CM001402.1"/>
</dbReference>
<protein>
    <submittedName>
        <fullName evidence="2">Uncharacterized protein</fullName>
    </submittedName>
</protein>
<dbReference type="PaxDb" id="880073-Calab_1141"/>